<organism evidence="11 12">
    <name type="scientific">Ornithorhynchus anatinus</name>
    <name type="common">Duckbill platypus</name>
    <dbReference type="NCBI Taxonomy" id="9258"/>
    <lineage>
        <taxon>Eukaryota</taxon>
        <taxon>Metazoa</taxon>
        <taxon>Chordata</taxon>
        <taxon>Craniata</taxon>
        <taxon>Vertebrata</taxon>
        <taxon>Euteleostomi</taxon>
        <taxon>Mammalia</taxon>
        <taxon>Monotremata</taxon>
        <taxon>Ornithorhynchidae</taxon>
        <taxon>Ornithorhynchus</taxon>
    </lineage>
</organism>
<evidence type="ECO:0000256" key="9">
    <source>
        <dbReference type="SAM" id="MobiDB-lite"/>
    </source>
</evidence>
<dbReference type="GO" id="GO:0005829">
    <property type="term" value="C:cytosol"/>
    <property type="evidence" value="ECO:0000318"/>
    <property type="project" value="GO_Central"/>
</dbReference>
<dbReference type="SUPFAM" id="SSF110004">
    <property type="entry name" value="Glycolipid transfer protein, GLTP"/>
    <property type="match status" value="1"/>
</dbReference>
<dbReference type="PANTHER" id="PTHR10219">
    <property type="entry name" value="GLYCOLIPID TRANSFER PROTEIN-RELATED"/>
    <property type="match status" value="1"/>
</dbReference>
<evidence type="ECO:0000256" key="5">
    <source>
        <dbReference type="ARBA" id="ARBA00022737"/>
    </source>
</evidence>
<evidence type="ECO:0000256" key="1">
    <source>
        <dbReference type="ARBA" id="ARBA00004496"/>
    </source>
</evidence>
<accession>F7DST0</accession>
<comment type="subcellular location">
    <subcellularLocation>
        <location evidence="1">Cytoplasm</location>
    </subcellularLocation>
</comment>
<dbReference type="eggNOG" id="KOG3221">
    <property type="taxonomic scope" value="Eukaryota"/>
</dbReference>
<evidence type="ECO:0000313" key="12">
    <source>
        <dbReference type="Proteomes" id="UP000002279"/>
    </source>
</evidence>
<dbReference type="GO" id="GO:1902388">
    <property type="term" value="F:ceramide 1-phosphate transfer activity"/>
    <property type="evidence" value="ECO:0000318"/>
    <property type="project" value="GO_Central"/>
</dbReference>
<dbReference type="AlphaFoldDB" id="F7DST0"/>
<evidence type="ECO:0000313" key="11">
    <source>
        <dbReference type="Ensembl" id="ENSOANP00000007850.2"/>
    </source>
</evidence>
<dbReference type="InterPro" id="IPR014830">
    <property type="entry name" value="Glycolipid_transfer_prot_dom"/>
</dbReference>
<evidence type="ECO:0000256" key="3">
    <source>
        <dbReference type="ARBA" id="ARBA00022448"/>
    </source>
</evidence>
<dbReference type="FunFam" id="1.10.3520.10:FF:000003">
    <property type="entry name" value="glycolipid transfer protein"/>
    <property type="match status" value="1"/>
</dbReference>
<dbReference type="FunCoup" id="F7DST0">
    <property type="interactions" value="639"/>
</dbReference>
<feature type="compositionally biased region" description="Gly residues" evidence="9">
    <location>
        <begin position="77"/>
        <end position="86"/>
    </location>
</feature>
<dbReference type="Bgee" id="ENSOANG00000004950">
    <property type="expression patterns" value="Expressed in liver and 8 other cell types or tissues"/>
</dbReference>
<comment type="similarity">
    <text evidence="2">Belongs to the GLTP family.</text>
</comment>
<dbReference type="InParanoid" id="F7DST0"/>
<evidence type="ECO:0000256" key="8">
    <source>
        <dbReference type="ARBA" id="ARBA00039340"/>
    </source>
</evidence>
<dbReference type="Gene3D" id="1.10.3520.10">
    <property type="entry name" value="Glycolipid transfer protein"/>
    <property type="match status" value="1"/>
</dbReference>
<feature type="compositionally biased region" description="Low complexity" evidence="9">
    <location>
        <begin position="1"/>
        <end position="10"/>
    </location>
</feature>
<feature type="region of interest" description="Disordered" evidence="9">
    <location>
        <begin position="1"/>
        <end position="115"/>
    </location>
</feature>
<dbReference type="GO" id="GO:0035627">
    <property type="term" value="P:ceramide transport"/>
    <property type="evidence" value="ECO:0000318"/>
    <property type="project" value="GO_Central"/>
</dbReference>
<keyword evidence="4" id="KW-0963">Cytoplasm</keyword>
<dbReference type="STRING" id="9258.ENSOANP00000007850"/>
<evidence type="ECO:0000256" key="7">
    <source>
        <dbReference type="ARBA" id="ARBA00037246"/>
    </source>
</evidence>
<reference evidence="11" key="2">
    <citation type="submission" date="2025-09" db="UniProtKB">
        <authorList>
            <consortium name="Ensembl"/>
        </authorList>
    </citation>
    <scope>IDENTIFICATION</scope>
    <source>
        <strain evidence="11">Glennie</strain>
    </source>
</reference>
<protein>
    <recommendedName>
        <fullName evidence="8">Glycolipid transfer protein</fullName>
    </recommendedName>
</protein>
<keyword evidence="3" id="KW-0813">Transport</keyword>
<gene>
    <name evidence="11" type="primary">GLTP</name>
</gene>
<dbReference type="GO" id="GO:1902387">
    <property type="term" value="F:ceramide 1-phosphate binding"/>
    <property type="evidence" value="ECO:0000318"/>
    <property type="project" value="GO_Central"/>
</dbReference>
<sequence length="333" mass="36566">MAARASGPSRGDWRGRRRRGARGRVPAGGRVLSSRPPMALGGGGARAGQCRRRLGASAAAIGGGGGGGRSHWRRGRGGGAGPGLGPEGRRRGRRRRRRRPAAGTVAAPGPPEACPEEEAEERRTMALLAEHLLRPLPADKQIETGPFLDAVAHLPPFFDCLGSPVFTPIKADISGNITKIRAVYDTNPAKFKTLQNILEVEKEMHGTEWPKVGATLALMWLKRGLRFIQVLLQSICDGERDENHPNLIRVNATKAYEMALKKYHGWFVQKIFQGALYAAPYKSDFLKALSKGQNVTEEQCLEKIRLFLVNYTATIDIIYEMYTKMNAELNYTV</sequence>
<dbReference type="Pfam" id="PF08718">
    <property type="entry name" value="GLTP"/>
    <property type="match status" value="1"/>
</dbReference>
<evidence type="ECO:0000256" key="2">
    <source>
        <dbReference type="ARBA" id="ARBA00007148"/>
    </source>
</evidence>
<comment type="function">
    <text evidence="7">Accelerates the intermembrane transfer of various glycolipids. Catalyzes the transfer of various glycosphingolipids between membranes but does not catalyze the transfer of phospholipids. May be involved in the intracellular translocation of glucosylceramides.</text>
</comment>
<feature type="domain" description="Glycolipid transfer protein" evidence="10">
    <location>
        <begin position="142"/>
        <end position="290"/>
    </location>
</feature>
<evidence type="ECO:0000256" key="4">
    <source>
        <dbReference type="ARBA" id="ARBA00022490"/>
    </source>
</evidence>
<keyword evidence="5" id="KW-0677">Repeat</keyword>
<dbReference type="Proteomes" id="UP000002279">
    <property type="component" value="Unplaced"/>
</dbReference>
<feature type="compositionally biased region" description="Basic residues" evidence="9">
    <location>
        <begin position="90"/>
        <end position="100"/>
    </location>
</feature>
<dbReference type="HOGENOM" id="CLU_079400_2_1_1"/>
<evidence type="ECO:0000256" key="6">
    <source>
        <dbReference type="ARBA" id="ARBA00023055"/>
    </source>
</evidence>
<proteinExistence type="inferred from homology"/>
<dbReference type="GO" id="GO:0120009">
    <property type="term" value="P:intermembrane lipid transfer"/>
    <property type="evidence" value="ECO:0000318"/>
    <property type="project" value="GO_Central"/>
</dbReference>
<dbReference type="InterPro" id="IPR036497">
    <property type="entry name" value="GLTP_sf"/>
</dbReference>
<keyword evidence="12" id="KW-1185">Reference proteome</keyword>
<dbReference type="GeneTree" id="ENSGT00940000155182"/>
<keyword evidence="6" id="KW-0445">Lipid transport</keyword>
<reference evidence="11" key="1">
    <citation type="submission" date="2025-08" db="UniProtKB">
        <authorList>
            <consortium name="Ensembl"/>
        </authorList>
    </citation>
    <scope>IDENTIFICATION</scope>
    <source>
        <strain evidence="11">Glennie</strain>
    </source>
</reference>
<dbReference type="Ensembl" id="ENSOANT00000007852.3">
    <property type="protein sequence ID" value="ENSOANP00000007850.2"/>
    <property type="gene ID" value="ENSOANG00000004950.3"/>
</dbReference>
<name>F7DST0_ORNAN</name>
<evidence type="ECO:0000259" key="10">
    <source>
        <dbReference type="Pfam" id="PF08718"/>
    </source>
</evidence>
<dbReference type="PANTHER" id="PTHR10219:SF97">
    <property type="entry name" value="GLYCOLIPID TRANSFER PROTEIN"/>
    <property type="match status" value="1"/>
</dbReference>